<gene>
    <name evidence="2" type="ORF">ELS19_13800</name>
</gene>
<accession>A0A482TPT4</accession>
<feature type="region of interest" description="Disordered" evidence="1">
    <location>
        <begin position="1"/>
        <end position="24"/>
    </location>
</feature>
<reference evidence="2 3" key="1">
    <citation type="submission" date="2018-12" db="EMBL/GenBank/DDBJ databases">
        <title>Genome analysis provides insights into bioremediation potentialities of Halogeometricum borinquense strain N11.</title>
        <authorList>
            <person name="Najjari A."/>
            <person name="Youssef N."/>
            <person name="Fhoula I."/>
            <person name="Ben Dhia O."/>
            <person name="Mahjoubi M."/>
            <person name="Ouzari H.I."/>
            <person name="Cherif A."/>
        </authorList>
    </citation>
    <scope>NUCLEOTIDE SEQUENCE [LARGE SCALE GENOMIC DNA]</scope>
    <source>
        <strain evidence="2 3">N11</strain>
    </source>
</reference>
<evidence type="ECO:0000313" key="2">
    <source>
        <dbReference type="EMBL" id="RYJ14925.1"/>
    </source>
</evidence>
<name>A0A482TPT4_9EURY</name>
<evidence type="ECO:0000313" key="3">
    <source>
        <dbReference type="Proteomes" id="UP000294028"/>
    </source>
</evidence>
<dbReference type="GeneID" id="9992010"/>
<sequence>MSHERGSTGPQGASVPRPTTAETGVIARLKRHLRTWPDRYVEMRIGTVTARYMDSTATKRTAD</sequence>
<evidence type="ECO:0000256" key="1">
    <source>
        <dbReference type="SAM" id="MobiDB-lite"/>
    </source>
</evidence>
<dbReference type="AlphaFoldDB" id="A0A482TPT4"/>
<organism evidence="2 3">
    <name type="scientific">Halogeometricum borinquense</name>
    <dbReference type="NCBI Taxonomy" id="60847"/>
    <lineage>
        <taxon>Archaea</taxon>
        <taxon>Methanobacteriati</taxon>
        <taxon>Methanobacteriota</taxon>
        <taxon>Stenosarchaea group</taxon>
        <taxon>Halobacteria</taxon>
        <taxon>Halobacteriales</taxon>
        <taxon>Haloferacaceae</taxon>
        <taxon>Halogeometricum</taxon>
    </lineage>
</organism>
<protein>
    <submittedName>
        <fullName evidence="2">Uncharacterized protein</fullName>
    </submittedName>
</protein>
<dbReference type="RefSeq" id="WP_006055582.1">
    <property type="nucleotide sequence ID" value="NZ_RZHH01000002.1"/>
</dbReference>
<comment type="caution">
    <text evidence="2">The sequence shown here is derived from an EMBL/GenBank/DDBJ whole genome shotgun (WGS) entry which is preliminary data.</text>
</comment>
<dbReference type="Proteomes" id="UP000294028">
    <property type="component" value="Unassembled WGS sequence"/>
</dbReference>
<dbReference type="EMBL" id="RZHH01000002">
    <property type="protein sequence ID" value="RYJ14925.1"/>
    <property type="molecule type" value="Genomic_DNA"/>
</dbReference>
<proteinExistence type="predicted"/>